<sequence length="169" mass="19194">MEMRWKINSTGCEMLVNSQLMFTAAHSSASHAMVQCMVVSEEAFNEHGTCLMPPHCLTDVKWRGISRILNNKRIERSSKHRRGDWQLKKGNAQSETPALRLLKPWMKCITSKFNEGGKDANLRAEGYISNGPSGHCRSWRAGDRTGEGWADVACKESFKHELWVDEVKE</sequence>
<gene>
    <name evidence="1" type="ORF">CSSPJE1EN1_LOCUS22534</name>
</gene>
<evidence type="ECO:0000313" key="2">
    <source>
        <dbReference type="Proteomes" id="UP001497444"/>
    </source>
</evidence>
<evidence type="ECO:0000313" key="1">
    <source>
        <dbReference type="EMBL" id="CAK9277056.1"/>
    </source>
</evidence>
<reference evidence="1" key="1">
    <citation type="submission" date="2024-02" db="EMBL/GenBank/DDBJ databases">
        <authorList>
            <consortium name="ELIXIR-Norway"/>
            <consortium name="Elixir Norway"/>
        </authorList>
    </citation>
    <scope>NUCLEOTIDE SEQUENCE</scope>
</reference>
<name>A0ABP0XD55_9BRYO</name>
<keyword evidence="2" id="KW-1185">Reference proteome</keyword>
<organism evidence="1 2">
    <name type="scientific">Sphagnum jensenii</name>
    <dbReference type="NCBI Taxonomy" id="128206"/>
    <lineage>
        <taxon>Eukaryota</taxon>
        <taxon>Viridiplantae</taxon>
        <taxon>Streptophyta</taxon>
        <taxon>Embryophyta</taxon>
        <taxon>Bryophyta</taxon>
        <taxon>Sphagnophytina</taxon>
        <taxon>Sphagnopsida</taxon>
        <taxon>Sphagnales</taxon>
        <taxon>Sphagnaceae</taxon>
        <taxon>Sphagnum</taxon>
    </lineage>
</organism>
<dbReference type="Proteomes" id="UP001497444">
    <property type="component" value="Chromosome 8"/>
</dbReference>
<dbReference type="EMBL" id="OZ020103">
    <property type="protein sequence ID" value="CAK9277056.1"/>
    <property type="molecule type" value="Genomic_DNA"/>
</dbReference>
<proteinExistence type="predicted"/>
<accession>A0ABP0XD55</accession>
<protein>
    <submittedName>
        <fullName evidence="1">Uncharacterized protein</fullName>
    </submittedName>
</protein>